<dbReference type="EMBL" id="SNTY01000034">
    <property type="protein sequence ID" value="TEU25837.1"/>
    <property type="molecule type" value="Genomic_DNA"/>
</dbReference>
<dbReference type="InterPro" id="IPR010982">
    <property type="entry name" value="Lambda_DNA-bd_dom_sf"/>
</dbReference>
<dbReference type="SUPFAM" id="SSF47413">
    <property type="entry name" value="lambda repressor-like DNA-binding domains"/>
    <property type="match status" value="1"/>
</dbReference>
<proteinExistence type="predicted"/>
<name>A0A4Y7XBC1_9GAMM</name>
<organism evidence="2 3">
    <name type="scientific">Alkanindiges illinoisensis</name>
    <dbReference type="NCBI Taxonomy" id="197183"/>
    <lineage>
        <taxon>Bacteria</taxon>
        <taxon>Pseudomonadati</taxon>
        <taxon>Pseudomonadota</taxon>
        <taxon>Gammaproteobacteria</taxon>
        <taxon>Moraxellales</taxon>
        <taxon>Moraxellaceae</taxon>
        <taxon>Alkanindiges</taxon>
    </lineage>
</organism>
<keyword evidence="3" id="KW-1185">Reference proteome</keyword>
<evidence type="ECO:0000259" key="1">
    <source>
        <dbReference type="PROSITE" id="PS50943"/>
    </source>
</evidence>
<sequence length="81" mass="9087">MSKNAMLPESQKAVQLLKVQFGLNVKRYRKNASLSQLELGQKTGQTQPQISAIENGRVNISFEKMALVTFALKKTISDMFL</sequence>
<dbReference type="GO" id="GO:0003677">
    <property type="term" value="F:DNA binding"/>
    <property type="evidence" value="ECO:0007669"/>
    <property type="project" value="InterPro"/>
</dbReference>
<dbReference type="RefSeq" id="WP_034280366.1">
    <property type="nucleotide sequence ID" value="NZ_SNTY01000034.1"/>
</dbReference>
<dbReference type="Pfam" id="PF01381">
    <property type="entry name" value="HTH_3"/>
    <property type="match status" value="1"/>
</dbReference>
<protein>
    <submittedName>
        <fullName evidence="2">XRE family transcriptional regulator</fullName>
    </submittedName>
</protein>
<dbReference type="OrthoDB" id="9813152at2"/>
<accession>A0A4Y7XBC1</accession>
<dbReference type="CDD" id="cd00093">
    <property type="entry name" value="HTH_XRE"/>
    <property type="match status" value="1"/>
</dbReference>
<dbReference type="SMART" id="SM00530">
    <property type="entry name" value="HTH_XRE"/>
    <property type="match status" value="1"/>
</dbReference>
<dbReference type="AlphaFoldDB" id="A0A4Y7XBC1"/>
<dbReference type="InterPro" id="IPR001387">
    <property type="entry name" value="Cro/C1-type_HTH"/>
</dbReference>
<feature type="domain" description="HTH cro/C1-type" evidence="1">
    <location>
        <begin position="25"/>
        <end position="79"/>
    </location>
</feature>
<evidence type="ECO:0000313" key="2">
    <source>
        <dbReference type="EMBL" id="TEU25837.1"/>
    </source>
</evidence>
<dbReference type="PROSITE" id="PS50943">
    <property type="entry name" value="HTH_CROC1"/>
    <property type="match status" value="1"/>
</dbReference>
<comment type="caution">
    <text evidence="2">The sequence shown here is derived from an EMBL/GenBank/DDBJ whole genome shotgun (WGS) entry which is preliminary data.</text>
</comment>
<evidence type="ECO:0000313" key="3">
    <source>
        <dbReference type="Proteomes" id="UP000297834"/>
    </source>
</evidence>
<reference evidence="2 3" key="1">
    <citation type="submission" date="2019-03" db="EMBL/GenBank/DDBJ databases">
        <title>Alkanindiges illinoisensis: a potential pathogenic isolated from ascites of a gastric cancer patient with abdominal metastasis.</title>
        <authorList>
            <person name="Hu X."/>
            <person name="Yang B."/>
            <person name="Yan X."/>
            <person name="Lin L."/>
            <person name="Zhao H."/>
            <person name="Zhou F."/>
            <person name="Su B."/>
            <person name="Chen J."/>
            <person name="Rui Y."/>
            <person name="Wang Q."/>
            <person name="Zheng L."/>
        </authorList>
    </citation>
    <scope>NUCLEOTIDE SEQUENCE [LARGE SCALE GENOMIC DNA]</scope>
    <source>
        <strain evidence="2 3">NFYY 23406</strain>
    </source>
</reference>
<dbReference type="Proteomes" id="UP000297834">
    <property type="component" value="Unassembled WGS sequence"/>
</dbReference>
<gene>
    <name evidence="2" type="ORF">E2B99_08935</name>
</gene>
<dbReference type="Gene3D" id="1.10.260.40">
    <property type="entry name" value="lambda repressor-like DNA-binding domains"/>
    <property type="match status" value="1"/>
</dbReference>